<accession>A0A7Y7XH47</accession>
<dbReference type="AlphaFoldDB" id="A0A7Y7XH47"/>
<protein>
    <recommendedName>
        <fullName evidence="4">Ankyrin repeat domain-containing protein</fullName>
    </recommendedName>
</protein>
<comment type="caution">
    <text evidence="2">The sequence shown here is derived from an EMBL/GenBank/DDBJ whole genome shotgun (WGS) entry which is preliminary data.</text>
</comment>
<feature type="chain" id="PRO_5031402262" description="Ankyrin repeat domain-containing protein" evidence="1">
    <location>
        <begin position="23"/>
        <end position="887"/>
    </location>
</feature>
<dbReference type="RefSeq" id="WP_177105126.1">
    <property type="nucleotide sequence ID" value="NZ_JACAQB010000024.1"/>
</dbReference>
<name>A0A7Y7XH47_9PSED</name>
<sequence>MPRLFSRALFAVVVLCSVLAYADEDDSQGTSDAFSALLSMPQAQPEGEGRWEVFAPEDFKATDEAGLIEYLSYQNADMQKVAFHGTLLQHAVRANMKDVAMWLISQGADPLATVAGFLHEPDALGLAIYMGHWSIVDALLALPVYQRLSAQQLTDRYLVQNPTSLDELLARHFAAPTGKLGSCMLKYELERGAVQQALEVDSRQLPAPGELDRYGDCQGVHPSDDQSARGSFKTVDLVAWKKLDTQMLSPIFGYLLQTLASADDVKALFASDLRRPDQPEELAKLLLPWMVARPRTSSGIDPAPLPFAVRKALAEHLPATVLSPWLADSNNLYSWLAIAAADSFEEFSWALALVPDETLTAKSVDAAHAGLQGVRSIEQRQMIWSALLQRSALRLDGQHVPRLLYAVPISLWPELFRHGYRVENTLAIEGGEQSNRPDEISDWLGRPVADLQQSWPLMTAQLPGLADSVIEKLVRPFGRKPFTCTSVSDSPRADQITNLTALIQLGAVVHPLSFPKACALNTDPTVYAQLLALGVVAPVADVASAVRFVFEPVKCNFLPSDGLLKSLLAPDEEGDYSRQLHFETVQLLDVPESDNCAMVVSGFWNMVGSVDNDDFMWGYERMNPCGDRPEVTESRFERHGAIEAVRFAGGASAGLLGLRDTQDGRRYYLAYAESGDRCSGGLAPHLLAWTKSAPYYLEEVSAYAPVAEALQAQCDLQGDLNACLDAADNSREGHSTTWDAPHDVDEFIYDTFTAQRDDYLGAVQSFDLTRLHRWGQTPVPPKWTLAAIDAVSHATLSVPEKRRRIAWLFIKPAQLKAALEKRESDEVILDLADWLPREDWRPLITALHVESTPPSVEPWSTLASEAQSSKNPKAACQFLTVAGLPCH</sequence>
<evidence type="ECO:0000313" key="3">
    <source>
        <dbReference type="Proteomes" id="UP000539985"/>
    </source>
</evidence>
<dbReference type="Gene3D" id="1.25.40.20">
    <property type="entry name" value="Ankyrin repeat-containing domain"/>
    <property type="match status" value="1"/>
</dbReference>
<dbReference type="InterPro" id="IPR036770">
    <property type="entry name" value="Ankyrin_rpt-contain_sf"/>
</dbReference>
<dbReference type="EMBL" id="JACAQB010000024">
    <property type="protein sequence ID" value="NWB99534.1"/>
    <property type="molecule type" value="Genomic_DNA"/>
</dbReference>
<reference evidence="2 3" key="1">
    <citation type="submission" date="2020-04" db="EMBL/GenBank/DDBJ databases">
        <title>Molecular characterization of pseudomonads from Agaricus bisporus reveal novel blotch 2 pathogens in Western Europe.</title>
        <authorList>
            <person name="Taparia T."/>
            <person name="Krijger M."/>
            <person name="Haynes E."/>
            <person name="Elpinstone J.G."/>
            <person name="Noble R."/>
            <person name="Van Der Wolf J."/>
        </authorList>
    </citation>
    <scope>NUCLEOTIDE SEQUENCE [LARGE SCALE GENOMIC DNA]</scope>
    <source>
        <strain evidence="2 3">H7001</strain>
    </source>
</reference>
<feature type="signal peptide" evidence="1">
    <location>
        <begin position="1"/>
        <end position="22"/>
    </location>
</feature>
<proteinExistence type="predicted"/>
<gene>
    <name evidence="2" type="ORF">HX882_26960</name>
</gene>
<dbReference type="Proteomes" id="UP000539985">
    <property type="component" value="Unassembled WGS sequence"/>
</dbReference>
<evidence type="ECO:0008006" key="4">
    <source>
        <dbReference type="Google" id="ProtNLM"/>
    </source>
</evidence>
<evidence type="ECO:0000256" key="1">
    <source>
        <dbReference type="SAM" id="SignalP"/>
    </source>
</evidence>
<keyword evidence="1" id="KW-0732">Signal</keyword>
<organism evidence="2 3">
    <name type="scientific">Pseudomonas gingeri</name>
    <dbReference type="NCBI Taxonomy" id="117681"/>
    <lineage>
        <taxon>Bacteria</taxon>
        <taxon>Pseudomonadati</taxon>
        <taxon>Pseudomonadota</taxon>
        <taxon>Gammaproteobacteria</taxon>
        <taxon>Pseudomonadales</taxon>
        <taxon>Pseudomonadaceae</taxon>
        <taxon>Pseudomonas</taxon>
    </lineage>
</organism>
<dbReference type="SUPFAM" id="SSF48403">
    <property type="entry name" value="Ankyrin repeat"/>
    <property type="match status" value="1"/>
</dbReference>
<evidence type="ECO:0000313" key="2">
    <source>
        <dbReference type="EMBL" id="NWB99534.1"/>
    </source>
</evidence>